<protein>
    <submittedName>
        <fullName evidence="2">Uncharacterized protein</fullName>
    </submittedName>
</protein>
<accession>A0A2T5U257</accession>
<dbReference type="AlphaFoldDB" id="A0A2T5U257"/>
<dbReference type="EMBL" id="QAYE01000007">
    <property type="protein sequence ID" value="PTW45589.1"/>
    <property type="molecule type" value="Genomic_DNA"/>
</dbReference>
<dbReference type="Proteomes" id="UP000244013">
    <property type="component" value="Unassembled WGS sequence"/>
</dbReference>
<feature type="region of interest" description="Disordered" evidence="1">
    <location>
        <begin position="163"/>
        <end position="210"/>
    </location>
</feature>
<organism evidence="2 3">
    <name type="scientific">Sphingomonas faeni</name>
    <dbReference type="NCBI Taxonomy" id="185950"/>
    <lineage>
        <taxon>Bacteria</taxon>
        <taxon>Pseudomonadati</taxon>
        <taxon>Pseudomonadota</taxon>
        <taxon>Alphaproteobacteria</taxon>
        <taxon>Sphingomonadales</taxon>
        <taxon>Sphingomonadaceae</taxon>
        <taxon>Sphingomonas</taxon>
    </lineage>
</organism>
<gene>
    <name evidence="2" type="ORF">C8J25_107274</name>
</gene>
<reference evidence="2 3" key="1">
    <citation type="submission" date="2018-04" db="EMBL/GenBank/DDBJ databases">
        <title>Genomic Encyclopedia of Type Strains, Phase III (KMG-III): the genomes of soil and plant-associated and newly described type strains.</title>
        <authorList>
            <person name="Whitman W."/>
        </authorList>
    </citation>
    <scope>NUCLEOTIDE SEQUENCE [LARGE SCALE GENOMIC DNA]</scope>
    <source>
        <strain evidence="2 3">MA-olki</strain>
    </source>
</reference>
<proteinExistence type="predicted"/>
<evidence type="ECO:0000313" key="2">
    <source>
        <dbReference type="EMBL" id="PTW45589.1"/>
    </source>
</evidence>
<evidence type="ECO:0000256" key="1">
    <source>
        <dbReference type="SAM" id="MobiDB-lite"/>
    </source>
</evidence>
<dbReference type="GeneID" id="91006902"/>
<comment type="caution">
    <text evidence="2">The sequence shown here is derived from an EMBL/GenBank/DDBJ whole genome shotgun (WGS) entry which is preliminary data.</text>
</comment>
<name>A0A2T5U257_9SPHN</name>
<dbReference type="RefSeq" id="WP_107955001.1">
    <property type="nucleotide sequence ID" value="NZ_QAYE01000007.1"/>
</dbReference>
<sequence>MPLKLSNFDLANAIVNIKDGRPTVAFHRWINDTVKSIQANVNDLSKLVDDIAFSLRQAGIAITTANEAKAAALAAAGAAAAAGVVVNSYVVETGVLTSAIDPGDPTHATITVANHTRMYGDATQVAVTGATISGLAQSTQYYVSYLDPEHLGGAVAYDVTTDQSEAGQSGDRHLVGGYATPSSTGTGGGGGTTRAPGIPSWKFPDNVNIE</sequence>
<evidence type="ECO:0000313" key="3">
    <source>
        <dbReference type="Proteomes" id="UP000244013"/>
    </source>
</evidence>